<dbReference type="STRING" id="667725.A0A0L0G321"/>
<organism evidence="22 23">
    <name type="scientific">Sphaeroforma arctica JP610</name>
    <dbReference type="NCBI Taxonomy" id="667725"/>
    <lineage>
        <taxon>Eukaryota</taxon>
        <taxon>Ichthyosporea</taxon>
        <taxon>Ichthyophonida</taxon>
        <taxon>Sphaeroforma</taxon>
    </lineage>
</organism>
<evidence type="ECO:0000256" key="17">
    <source>
        <dbReference type="ARBA" id="ARBA00031942"/>
    </source>
</evidence>
<dbReference type="AlphaFoldDB" id="A0A0L0G321"/>
<keyword evidence="8" id="KW-0677">Repeat</keyword>
<dbReference type="GO" id="GO:0003677">
    <property type="term" value="F:DNA binding"/>
    <property type="evidence" value="ECO:0007669"/>
    <property type="project" value="InterPro"/>
</dbReference>
<dbReference type="PROSITE" id="PS50160">
    <property type="entry name" value="DNA_LIGASE_A3"/>
    <property type="match status" value="1"/>
</dbReference>
<dbReference type="EC" id="6.5.1.1" evidence="4"/>
<dbReference type="PANTHER" id="PTHR45997:SF1">
    <property type="entry name" value="DNA LIGASE 4"/>
    <property type="match status" value="1"/>
</dbReference>
<keyword evidence="13" id="KW-0233">DNA recombination</keyword>
<dbReference type="PROSITE" id="PS50172">
    <property type="entry name" value="BRCT"/>
    <property type="match status" value="2"/>
</dbReference>
<keyword evidence="9" id="KW-0547">Nucleotide-binding</keyword>
<keyword evidence="11" id="KW-0067">ATP-binding</keyword>
<feature type="domain" description="BRCT" evidence="21">
    <location>
        <begin position="825"/>
        <end position="929"/>
    </location>
</feature>
<evidence type="ECO:0000256" key="11">
    <source>
        <dbReference type="ARBA" id="ARBA00022840"/>
    </source>
</evidence>
<keyword evidence="10" id="KW-0227">DNA damage</keyword>
<dbReference type="InterPro" id="IPR029710">
    <property type="entry name" value="LIG4"/>
</dbReference>
<evidence type="ECO:0000256" key="4">
    <source>
        <dbReference type="ARBA" id="ARBA00012727"/>
    </source>
</evidence>
<evidence type="ECO:0000256" key="9">
    <source>
        <dbReference type="ARBA" id="ARBA00022741"/>
    </source>
</evidence>
<dbReference type="Proteomes" id="UP000054560">
    <property type="component" value="Unassembled WGS sequence"/>
</dbReference>
<evidence type="ECO:0000259" key="21">
    <source>
        <dbReference type="PROSITE" id="PS50172"/>
    </source>
</evidence>
<comment type="catalytic activity">
    <reaction evidence="18">
        <text>ATP + (deoxyribonucleotide)n-3'-hydroxyl + 5'-phospho-(deoxyribonucleotide)m = (deoxyribonucleotide)n+m + AMP + diphosphate.</text>
        <dbReference type="EC" id="6.5.1.1"/>
    </reaction>
</comment>
<evidence type="ECO:0000256" key="2">
    <source>
        <dbReference type="ARBA" id="ARBA00004123"/>
    </source>
</evidence>
<dbReference type="InterPro" id="IPR044125">
    <property type="entry name" value="Adenylation_DNA_ligase_IV"/>
</dbReference>
<gene>
    <name evidence="22" type="ORF">SARC_04486</name>
</gene>
<dbReference type="EMBL" id="KQ241850">
    <property type="protein sequence ID" value="KNC83249.1"/>
    <property type="molecule type" value="Genomic_DNA"/>
</dbReference>
<dbReference type="Pfam" id="PF04675">
    <property type="entry name" value="DNA_ligase_A_N"/>
    <property type="match status" value="1"/>
</dbReference>
<evidence type="ECO:0000259" key="20">
    <source>
        <dbReference type="PROSITE" id="PS50160"/>
    </source>
</evidence>
<comment type="cofactor">
    <cofactor evidence="1">
        <name>Mg(2+)</name>
        <dbReference type="ChEBI" id="CHEBI:18420"/>
    </cofactor>
</comment>
<dbReference type="GO" id="GO:0005524">
    <property type="term" value="F:ATP binding"/>
    <property type="evidence" value="ECO:0007669"/>
    <property type="project" value="UniProtKB-KW"/>
</dbReference>
<evidence type="ECO:0000256" key="19">
    <source>
        <dbReference type="RuleBase" id="RU004196"/>
    </source>
</evidence>
<keyword evidence="15" id="KW-0539">Nucleus</keyword>
<dbReference type="SUPFAM" id="SSF52113">
    <property type="entry name" value="BRCT domain"/>
    <property type="match status" value="2"/>
</dbReference>
<dbReference type="InterPro" id="IPR036599">
    <property type="entry name" value="DNA_ligase_N_sf"/>
</dbReference>
<dbReference type="CDD" id="cd07903">
    <property type="entry name" value="Adenylation_DNA_ligase_IV"/>
    <property type="match status" value="1"/>
</dbReference>
<dbReference type="GO" id="GO:0006303">
    <property type="term" value="P:double-strand break repair via nonhomologous end joining"/>
    <property type="evidence" value="ECO:0007669"/>
    <property type="project" value="TreeGrafter"/>
</dbReference>
<dbReference type="Gene3D" id="1.10.3260.10">
    <property type="entry name" value="DNA ligase, ATP-dependent, N-terminal domain"/>
    <property type="match status" value="1"/>
</dbReference>
<dbReference type="GeneID" id="25904990"/>
<protein>
    <recommendedName>
        <fullName evidence="5">DNA ligase 4</fullName>
        <ecNumber evidence="4">6.5.1.1</ecNumber>
    </recommendedName>
    <alternativeName>
        <fullName evidence="17">DNA ligase IV</fullName>
    </alternativeName>
    <alternativeName>
        <fullName evidence="16">Polydeoxyribonucleotide synthase [ATP] 4</fullName>
    </alternativeName>
</protein>
<dbReference type="eggNOG" id="KOG0966">
    <property type="taxonomic scope" value="Eukaryota"/>
</dbReference>
<dbReference type="InterPro" id="IPR001357">
    <property type="entry name" value="BRCT_dom"/>
</dbReference>
<dbReference type="InterPro" id="IPR036420">
    <property type="entry name" value="BRCT_dom_sf"/>
</dbReference>
<keyword evidence="14" id="KW-0234">DNA repair</keyword>
<evidence type="ECO:0000256" key="7">
    <source>
        <dbReference type="ARBA" id="ARBA00022723"/>
    </source>
</evidence>
<evidence type="ECO:0000256" key="3">
    <source>
        <dbReference type="ARBA" id="ARBA00007572"/>
    </source>
</evidence>
<dbReference type="GO" id="GO:0071897">
    <property type="term" value="P:DNA biosynthetic process"/>
    <property type="evidence" value="ECO:0007669"/>
    <property type="project" value="InterPro"/>
</dbReference>
<evidence type="ECO:0000256" key="15">
    <source>
        <dbReference type="ARBA" id="ARBA00023242"/>
    </source>
</evidence>
<dbReference type="Gene3D" id="3.40.50.10190">
    <property type="entry name" value="BRCT domain"/>
    <property type="match status" value="2"/>
</dbReference>
<comment type="similarity">
    <text evidence="3 19">Belongs to the ATP-dependent DNA ligase family.</text>
</comment>
<keyword evidence="7" id="KW-0479">Metal-binding</keyword>
<feature type="domain" description="ATP-dependent DNA ligase family profile" evidence="20">
    <location>
        <begin position="363"/>
        <end position="499"/>
    </location>
</feature>
<dbReference type="InterPro" id="IPR012308">
    <property type="entry name" value="DNA_ligase_ATP-dep_N"/>
</dbReference>
<dbReference type="InterPro" id="IPR012310">
    <property type="entry name" value="DNA_ligase_ATP-dep_cent"/>
</dbReference>
<evidence type="ECO:0000256" key="12">
    <source>
        <dbReference type="ARBA" id="ARBA00022842"/>
    </source>
</evidence>
<evidence type="ECO:0000313" key="23">
    <source>
        <dbReference type="Proteomes" id="UP000054560"/>
    </source>
</evidence>
<dbReference type="InterPro" id="IPR000977">
    <property type="entry name" value="DNA_ligase_ATP-dep"/>
</dbReference>
<evidence type="ECO:0000256" key="13">
    <source>
        <dbReference type="ARBA" id="ARBA00023172"/>
    </source>
</evidence>
<evidence type="ECO:0000256" key="16">
    <source>
        <dbReference type="ARBA" id="ARBA00030676"/>
    </source>
</evidence>
<name>A0A0L0G321_9EUKA</name>
<sequence length="952" mass="108510">MWEVDDDVVDVKTIPMGPCAKTRKFYELCDWIEASKKLVASKQAKSYSRVKEYIDEWRRTDDNLFPLLRILTPQSDTTRLRFGLKEKALAVVYADTYQLSSYDCESLKKFESTAKNDTGDYSSLLEIVLKQKAVPNTRTENRLTIAEVLDMLTTLEHAHEAENIEKKRLRKEVFSKVLRCMSARENKYFAKLILGDGLKIGIGKKVILDAYHSRAAEFMHTNSSFQEMVYECRDPNVLPNVLDIRLGKAFVPMLSEKSNLHEIKALFEKGQEMRSEIKYDGDRFIIHLKKGFDGTPHMKILSRKFNEFDNLYTKSFVAKLGPCWENVKTDCIIDTELCKWNAELQCITPRAEGDTDVKKMYKEETPDIHPIYVVFDLLYLDGRSLITLPLHRRQKMLKETIKEVPGYMQVSDVHTLRTYDDFCKYYNAAISNREEGIMLKHVDAPYVPAKRDANYWIKVKPEHLDEVADPVDVVVIGGFFSGGSLNRGVVTHFLMGVLSTKEETSDGDPVFESFCKTGGTMKVVELRRLMEKHRDHMHKYDHSNPPPFLRIPQANASQANEMLPDIYINPIEASIVLSLKGAQLVPTNNYATSHTLLFPRLKELRTDKDYQTIETDVSLAKRVQDGMNLTALQSQRKITPQKVKKTRRQEIKWAGTGKITDTSDVKVESDTFQGLVIHIASDIDEPGKRKPDLEKVIAKLGGRSKPTATDANYIIIGKNTLKTRSVIKHFTTRNVVSLHWLLECFEAEKIVPVRPQHIYCASAQLRATTAAHYDCYGAAFSSRLIGDELEIIFSRAMAKRKEYQDTGADEVKKQRVLDLLPYVTAPIQLFARVVAYFDRFATIGDTCSGIEVSHLPFVEQQLLNHGGKVVTRLSADVTHIVCDAWDLSRLPQLEENLVCNGHLRHLVSTKWVTTSVAKLMRIEERTATFRKQDILGGAEENNNDSGYVEIKP</sequence>
<keyword evidence="23" id="KW-1185">Reference proteome</keyword>
<evidence type="ECO:0000256" key="6">
    <source>
        <dbReference type="ARBA" id="ARBA00022598"/>
    </source>
</evidence>
<evidence type="ECO:0000256" key="8">
    <source>
        <dbReference type="ARBA" id="ARBA00022737"/>
    </source>
</evidence>
<dbReference type="Gene3D" id="2.40.50.140">
    <property type="entry name" value="Nucleic acid-binding proteins"/>
    <property type="match status" value="1"/>
</dbReference>
<feature type="domain" description="BRCT" evidence="21">
    <location>
        <begin position="667"/>
        <end position="758"/>
    </location>
</feature>
<dbReference type="GO" id="GO:0005958">
    <property type="term" value="C:DNA-dependent protein kinase-DNA ligase 4 complex"/>
    <property type="evidence" value="ECO:0007669"/>
    <property type="project" value="TreeGrafter"/>
</dbReference>
<dbReference type="OrthoDB" id="151490at2759"/>
<dbReference type="GO" id="GO:0003910">
    <property type="term" value="F:DNA ligase (ATP) activity"/>
    <property type="evidence" value="ECO:0007669"/>
    <property type="project" value="UniProtKB-EC"/>
</dbReference>
<reference evidence="22 23" key="1">
    <citation type="submission" date="2011-02" db="EMBL/GenBank/DDBJ databases">
        <title>The Genome Sequence of Sphaeroforma arctica JP610.</title>
        <authorList>
            <consortium name="The Broad Institute Genome Sequencing Platform"/>
            <person name="Russ C."/>
            <person name="Cuomo C."/>
            <person name="Young S.K."/>
            <person name="Zeng Q."/>
            <person name="Gargeya S."/>
            <person name="Alvarado L."/>
            <person name="Berlin A."/>
            <person name="Chapman S.B."/>
            <person name="Chen Z."/>
            <person name="Freedman E."/>
            <person name="Gellesch M."/>
            <person name="Goldberg J."/>
            <person name="Griggs A."/>
            <person name="Gujja S."/>
            <person name="Heilman E."/>
            <person name="Heiman D."/>
            <person name="Howarth C."/>
            <person name="Mehta T."/>
            <person name="Neiman D."/>
            <person name="Pearson M."/>
            <person name="Roberts A."/>
            <person name="Saif S."/>
            <person name="Shea T."/>
            <person name="Shenoy N."/>
            <person name="Sisk P."/>
            <person name="Stolte C."/>
            <person name="Sykes S."/>
            <person name="White J."/>
            <person name="Yandava C."/>
            <person name="Burger G."/>
            <person name="Gray M.W."/>
            <person name="Holland P.W.H."/>
            <person name="King N."/>
            <person name="Lang F.B.F."/>
            <person name="Roger A.J."/>
            <person name="Ruiz-Trillo I."/>
            <person name="Haas B."/>
            <person name="Nusbaum C."/>
            <person name="Birren B."/>
        </authorList>
    </citation>
    <scope>NUCLEOTIDE SEQUENCE [LARGE SCALE GENOMIC DNA]</scope>
    <source>
        <strain evidence="22 23">JP610</strain>
    </source>
</reference>
<evidence type="ECO:0000256" key="18">
    <source>
        <dbReference type="ARBA" id="ARBA00034003"/>
    </source>
</evidence>
<keyword evidence="12" id="KW-0460">Magnesium</keyword>
<evidence type="ECO:0000256" key="5">
    <source>
        <dbReference type="ARBA" id="ARBA00022073"/>
    </source>
</evidence>
<evidence type="ECO:0000313" key="22">
    <source>
        <dbReference type="EMBL" id="KNC83249.1"/>
    </source>
</evidence>
<dbReference type="RefSeq" id="XP_014157151.1">
    <property type="nucleotide sequence ID" value="XM_014301676.1"/>
</dbReference>
<evidence type="ECO:0000256" key="14">
    <source>
        <dbReference type="ARBA" id="ARBA00023204"/>
    </source>
</evidence>
<accession>A0A0L0G321</accession>
<proteinExistence type="inferred from homology"/>
<dbReference type="SMART" id="SM00292">
    <property type="entry name" value="BRCT"/>
    <property type="match status" value="2"/>
</dbReference>
<dbReference type="GO" id="GO:0046872">
    <property type="term" value="F:metal ion binding"/>
    <property type="evidence" value="ECO:0007669"/>
    <property type="project" value="UniProtKB-KW"/>
</dbReference>
<dbReference type="GO" id="GO:0006297">
    <property type="term" value="P:nucleotide-excision repair, DNA gap filling"/>
    <property type="evidence" value="ECO:0007669"/>
    <property type="project" value="TreeGrafter"/>
</dbReference>
<dbReference type="SUPFAM" id="SSF50249">
    <property type="entry name" value="Nucleic acid-binding proteins"/>
    <property type="match status" value="1"/>
</dbReference>
<dbReference type="PANTHER" id="PTHR45997">
    <property type="entry name" value="DNA LIGASE 4"/>
    <property type="match status" value="1"/>
</dbReference>
<dbReference type="SUPFAM" id="SSF56091">
    <property type="entry name" value="DNA ligase/mRNA capping enzyme, catalytic domain"/>
    <property type="match status" value="1"/>
</dbReference>
<dbReference type="Pfam" id="PF01068">
    <property type="entry name" value="DNA_ligase_A_M"/>
    <property type="match status" value="1"/>
</dbReference>
<dbReference type="InterPro" id="IPR012340">
    <property type="entry name" value="NA-bd_OB-fold"/>
</dbReference>
<keyword evidence="6" id="KW-0436">Ligase</keyword>
<dbReference type="NCBIfam" id="TIGR00574">
    <property type="entry name" value="dnl1"/>
    <property type="match status" value="1"/>
</dbReference>
<evidence type="ECO:0000256" key="1">
    <source>
        <dbReference type="ARBA" id="ARBA00001946"/>
    </source>
</evidence>
<evidence type="ECO:0000256" key="10">
    <source>
        <dbReference type="ARBA" id="ARBA00022763"/>
    </source>
</evidence>
<dbReference type="Gene3D" id="3.30.470.30">
    <property type="entry name" value="DNA ligase/mRNA capping enzyme"/>
    <property type="match status" value="1"/>
</dbReference>
<dbReference type="GO" id="GO:0032807">
    <property type="term" value="C:DNA ligase IV complex"/>
    <property type="evidence" value="ECO:0007669"/>
    <property type="project" value="TreeGrafter"/>
</dbReference>
<comment type="subcellular location">
    <subcellularLocation>
        <location evidence="2">Nucleus</location>
    </subcellularLocation>
</comment>
<dbReference type="GO" id="GO:0006310">
    <property type="term" value="P:DNA recombination"/>
    <property type="evidence" value="ECO:0007669"/>
    <property type="project" value="UniProtKB-KW"/>
</dbReference>